<dbReference type="Pfam" id="PF00664">
    <property type="entry name" value="ABC_membrane"/>
    <property type="match status" value="1"/>
</dbReference>
<reference evidence="7 8" key="1">
    <citation type="submission" date="2017-12" db="EMBL/GenBank/DDBJ databases">
        <authorList>
            <person name="Paulsen S."/>
            <person name="Gram L.K."/>
        </authorList>
    </citation>
    <scope>NUCLEOTIDE SEQUENCE [LARGE SCALE GENOMIC DNA]</scope>
    <source>
        <strain evidence="7 8">S2233</strain>
    </source>
</reference>
<evidence type="ECO:0000256" key="1">
    <source>
        <dbReference type="ARBA" id="ARBA00004651"/>
    </source>
</evidence>
<evidence type="ECO:0000313" key="7">
    <source>
        <dbReference type="EMBL" id="TMP36998.1"/>
    </source>
</evidence>
<name>A0ABY2W3L8_9GAMM</name>
<comment type="caution">
    <text evidence="7">The sequence shown here is derived from an EMBL/GenBank/DDBJ whole genome shotgun (WGS) entry which is preliminary data.</text>
</comment>
<evidence type="ECO:0000256" key="5">
    <source>
        <dbReference type="SAM" id="Phobius"/>
    </source>
</evidence>
<keyword evidence="4 5" id="KW-0472">Membrane</keyword>
<keyword evidence="7" id="KW-0067">ATP-binding</keyword>
<feature type="domain" description="ABC transmembrane type-1" evidence="6">
    <location>
        <begin position="1"/>
        <end position="92"/>
    </location>
</feature>
<reference evidence="8" key="2">
    <citation type="submission" date="2019-06" db="EMBL/GenBank/DDBJ databases">
        <title>Co-occurence of chitin degradation, pigmentation and bioactivity in marine Pseudoalteromonas.</title>
        <authorList>
            <person name="Sonnenschein E.C."/>
            <person name="Bech P.K."/>
        </authorList>
    </citation>
    <scope>NUCLEOTIDE SEQUENCE [LARGE SCALE GENOMIC DNA]</scope>
    <source>
        <strain evidence="8">S2233</strain>
    </source>
</reference>
<keyword evidence="7" id="KW-0547">Nucleotide-binding</keyword>
<accession>A0ABY2W3L8</accession>
<keyword evidence="3 5" id="KW-1133">Transmembrane helix</keyword>
<proteinExistence type="predicted"/>
<dbReference type="InterPro" id="IPR036640">
    <property type="entry name" value="ABC1_TM_sf"/>
</dbReference>
<dbReference type="SUPFAM" id="SSF90123">
    <property type="entry name" value="ABC transporter transmembrane region"/>
    <property type="match status" value="1"/>
</dbReference>
<dbReference type="EMBL" id="PNCK01000186">
    <property type="protein sequence ID" value="TMP36998.1"/>
    <property type="molecule type" value="Genomic_DNA"/>
</dbReference>
<dbReference type="PROSITE" id="PS50929">
    <property type="entry name" value="ABC_TM1F"/>
    <property type="match status" value="1"/>
</dbReference>
<feature type="transmembrane region" description="Helical" evidence="5">
    <location>
        <begin position="25"/>
        <end position="50"/>
    </location>
</feature>
<organism evidence="7 8">
    <name type="scientific">Pseudoalteromonas citrea</name>
    <dbReference type="NCBI Taxonomy" id="43655"/>
    <lineage>
        <taxon>Bacteria</taxon>
        <taxon>Pseudomonadati</taxon>
        <taxon>Pseudomonadota</taxon>
        <taxon>Gammaproteobacteria</taxon>
        <taxon>Alteromonadales</taxon>
        <taxon>Pseudoalteromonadaceae</taxon>
        <taxon>Pseudoalteromonas</taxon>
    </lineage>
</organism>
<evidence type="ECO:0000259" key="6">
    <source>
        <dbReference type="PROSITE" id="PS50929"/>
    </source>
</evidence>
<sequence length="92" mass="10274">AFAIASPYYMQLVVDEVILSFDQNLLAILAVGFGLLMLIEMVTGAVRSVLLLHFGNLMSIQLGANLFHHLIRLPLQYFEKRHIGDVVSRFGS</sequence>
<evidence type="ECO:0000313" key="8">
    <source>
        <dbReference type="Proteomes" id="UP000305730"/>
    </source>
</evidence>
<dbReference type="GO" id="GO:0005524">
    <property type="term" value="F:ATP binding"/>
    <property type="evidence" value="ECO:0007669"/>
    <property type="project" value="UniProtKB-KW"/>
</dbReference>
<dbReference type="Gene3D" id="1.20.1560.10">
    <property type="entry name" value="ABC transporter type 1, transmembrane domain"/>
    <property type="match status" value="1"/>
</dbReference>
<keyword evidence="2 5" id="KW-0812">Transmembrane</keyword>
<evidence type="ECO:0000256" key="4">
    <source>
        <dbReference type="ARBA" id="ARBA00023136"/>
    </source>
</evidence>
<feature type="non-terminal residue" evidence="7">
    <location>
        <position position="1"/>
    </location>
</feature>
<feature type="non-terminal residue" evidence="7">
    <location>
        <position position="92"/>
    </location>
</feature>
<comment type="subcellular location">
    <subcellularLocation>
        <location evidence="1">Cell membrane</location>
        <topology evidence="1">Multi-pass membrane protein</topology>
    </subcellularLocation>
</comment>
<dbReference type="InterPro" id="IPR011527">
    <property type="entry name" value="ABC1_TM_dom"/>
</dbReference>
<protein>
    <submittedName>
        <fullName evidence="7">ABC transporter ATP-binding protein</fullName>
    </submittedName>
</protein>
<keyword evidence="8" id="KW-1185">Reference proteome</keyword>
<dbReference type="RefSeq" id="WP_249351811.1">
    <property type="nucleotide sequence ID" value="NZ_PNCK01000186.1"/>
</dbReference>
<evidence type="ECO:0000256" key="2">
    <source>
        <dbReference type="ARBA" id="ARBA00022692"/>
    </source>
</evidence>
<gene>
    <name evidence="7" type="ORF">CWB97_22775</name>
</gene>
<dbReference type="Proteomes" id="UP000305730">
    <property type="component" value="Unassembled WGS sequence"/>
</dbReference>
<evidence type="ECO:0000256" key="3">
    <source>
        <dbReference type="ARBA" id="ARBA00022989"/>
    </source>
</evidence>